<evidence type="ECO:0000313" key="6">
    <source>
        <dbReference type="EMBL" id="KNE68950.1"/>
    </source>
</evidence>
<sequence>MTPLAFAPANYHVPAPAPTAPLVTLPSVASASFPRMAQVAPQRTNSSSSGWKRTLALGGAPGHLLSSTASMMSGSSMASSASNAACADPNEGVFFSSNSNDYTIETAIGYGSSASVYSAIYRPVQRRVALKVIELDMFERNQIEELRRETQVMSLCKHPNVLRVYTSFVADSRLFIVTPYLSAGSVFDIMRTAFPEGIDEISIATILKQVLQGLEYLHRNGHIHRDAKAGNILLDHDGTAILADFGVTASIEAADRKGTRKTFVGTPCWMAPEVMEQSSYDFKADIWSLGITCLEMATGHAPLAKFPPVKVMMLTLTNDPPTLDRDATRHKYSKSFKDFIDQCLQKDPTRRPTAEKLLSHPFLKCAKKRSYLVQSLLQDLPPLPERARKRAGNVPILPLLNAAHSARDRDGGTRGQSHISWDFDIREQTPVPEQDSGVLGSLDAAVAGPLATDQIQGTAPAVGFGIDATPKVEVRKGRFSVSENVGSTEPGAVASAANPATGMSNTATSTPASASTVGTPLTATGTTEPVLQRKGRFEVSINADPTMVPAGESAVSPQLPMHAPAFSQSSRGSSRRGGGGGGGGGGGMGGADMHPVSHLTAGSSSGGSPAPFTLAPSSIDTLVRRQDEMMRMMSVIMERVQFPHPHSSTTSDEASSYPLPPWSPLAPTTFQPAPAPSPLEPDASTTPTELASTMALLTRQLQAVLAENEQLRHQVHDLRQEVERLRATNNSSSAHLAGSGLAHLAAAGSTNGDAPAAAAAPSLADQPAGGDGAGSALLL</sequence>
<dbReference type="eggNOG" id="KOG0582">
    <property type="taxonomic scope" value="Eukaryota"/>
</dbReference>
<feature type="region of interest" description="Disordered" evidence="4">
    <location>
        <begin position="542"/>
        <end position="615"/>
    </location>
</feature>
<dbReference type="OrthoDB" id="248923at2759"/>
<feature type="domain" description="Protein kinase" evidence="5">
    <location>
        <begin position="102"/>
        <end position="363"/>
    </location>
</feature>
<dbReference type="EMBL" id="GG745359">
    <property type="protein sequence ID" value="KNE68950.1"/>
    <property type="molecule type" value="Genomic_DNA"/>
</dbReference>
<feature type="region of interest" description="Disordered" evidence="4">
    <location>
        <begin position="643"/>
        <end position="686"/>
    </location>
</feature>
<keyword evidence="6" id="KW-0808">Transferase</keyword>
<protein>
    <submittedName>
        <fullName evidence="6">STE/STE20/FRAY protein kinase</fullName>
    </submittedName>
</protein>
<dbReference type="InterPro" id="IPR047173">
    <property type="entry name" value="STRAD_A/B-like"/>
</dbReference>
<evidence type="ECO:0000256" key="4">
    <source>
        <dbReference type="SAM" id="MobiDB-lite"/>
    </source>
</evidence>
<dbReference type="PROSITE" id="PS50011">
    <property type="entry name" value="PROTEIN_KINASE_DOM"/>
    <property type="match status" value="1"/>
</dbReference>
<evidence type="ECO:0000256" key="3">
    <source>
        <dbReference type="SAM" id="Coils"/>
    </source>
</evidence>
<reference evidence="7" key="2">
    <citation type="submission" date="2009-11" db="EMBL/GenBank/DDBJ databases">
        <title>The Genome Sequence of Allomyces macrogynus strain ATCC 38327.</title>
        <authorList>
            <consortium name="The Broad Institute Genome Sequencing Platform"/>
            <person name="Russ C."/>
            <person name="Cuomo C."/>
            <person name="Shea T."/>
            <person name="Young S.K."/>
            <person name="Zeng Q."/>
            <person name="Koehrsen M."/>
            <person name="Haas B."/>
            <person name="Borodovsky M."/>
            <person name="Guigo R."/>
            <person name="Alvarado L."/>
            <person name="Berlin A."/>
            <person name="Borenstein D."/>
            <person name="Chen Z."/>
            <person name="Engels R."/>
            <person name="Freedman E."/>
            <person name="Gellesch M."/>
            <person name="Goldberg J."/>
            <person name="Griggs A."/>
            <person name="Gujja S."/>
            <person name="Heiman D."/>
            <person name="Hepburn T."/>
            <person name="Howarth C."/>
            <person name="Jen D."/>
            <person name="Larson L."/>
            <person name="Lewis B."/>
            <person name="Mehta T."/>
            <person name="Park D."/>
            <person name="Pearson M."/>
            <person name="Roberts A."/>
            <person name="Saif S."/>
            <person name="Shenoy N."/>
            <person name="Sisk P."/>
            <person name="Stolte C."/>
            <person name="Sykes S."/>
            <person name="Walk T."/>
            <person name="White J."/>
            <person name="Yandava C."/>
            <person name="Burger G."/>
            <person name="Gray M.W."/>
            <person name="Holland P.W.H."/>
            <person name="King N."/>
            <person name="Lang F.B.F."/>
            <person name="Roger A.J."/>
            <person name="Ruiz-Trillo I."/>
            <person name="Lander E."/>
            <person name="Nusbaum C."/>
        </authorList>
    </citation>
    <scope>NUCLEOTIDE SEQUENCE [LARGE SCALE GENOMIC DNA]</scope>
    <source>
        <strain evidence="7">ATCC 38327</strain>
    </source>
</reference>
<accession>A0A0L0T2R3</accession>
<keyword evidence="2" id="KW-0547">Nucleotide-binding</keyword>
<dbReference type="PANTHER" id="PTHR48014:SF21">
    <property type="entry name" value="SERINE_THREONINE-PROTEIN KINASE FRAY2"/>
    <property type="match status" value="1"/>
</dbReference>
<gene>
    <name evidence="6" type="ORF">AMAG_13823</name>
</gene>
<feature type="compositionally biased region" description="Gly residues" evidence="4">
    <location>
        <begin position="575"/>
        <end position="590"/>
    </location>
</feature>
<feature type="coiled-coil region" evidence="3">
    <location>
        <begin position="694"/>
        <end position="728"/>
    </location>
</feature>
<dbReference type="GO" id="GO:0005524">
    <property type="term" value="F:ATP binding"/>
    <property type="evidence" value="ECO:0007669"/>
    <property type="project" value="UniProtKB-UniRule"/>
</dbReference>
<dbReference type="FunFam" id="1.10.510.10:FF:000947">
    <property type="entry name" value="serine/threonine-protein kinase OSR1"/>
    <property type="match status" value="1"/>
</dbReference>
<dbReference type="InterPro" id="IPR017441">
    <property type="entry name" value="Protein_kinase_ATP_BS"/>
</dbReference>
<comment type="similarity">
    <text evidence="1">Belongs to the protein kinase superfamily. STE Ser/Thr protein kinase family. STE20 subfamily.</text>
</comment>
<dbReference type="Pfam" id="PF00069">
    <property type="entry name" value="Pkinase"/>
    <property type="match status" value="1"/>
</dbReference>
<keyword evidence="6" id="KW-0418">Kinase</keyword>
<dbReference type="PANTHER" id="PTHR48014">
    <property type="entry name" value="SERINE/THREONINE-PROTEIN KINASE FRAY2"/>
    <property type="match status" value="1"/>
</dbReference>
<feature type="compositionally biased region" description="Low complexity" evidence="4">
    <location>
        <begin position="504"/>
        <end position="526"/>
    </location>
</feature>
<dbReference type="GO" id="GO:0004672">
    <property type="term" value="F:protein kinase activity"/>
    <property type="evidence" value="ECO:0007669"/>
    <property type="project" value="InterPro"/>
</dbReference>
<dbReference type="AlphaFoldDB" id="A0A0L0T2R3"/>
<feature type="region of interest" description="Disordered" evidence="4">
    <location>
        <begin position="483"/>
        <end position="526"/>
    </location>
</feature>
<dbReference type="VEuPathDB" id="FungiDB:AMAG_13823"/>
<dbReference type="InterPro" id="IPR000719">
    <property type="entry name" value="Prot_kinase_dom"/>
</dbReference>
<keyword evidence="3" id="KW-0175">Coiled coil</keyword>
<evidence type="ECO:0000256" key="1">
    <source>
        <dbReference type="ARBA" id="ARBA00008874"/>
    </source>
</evidence>
<keyword evidence="7" id="KW-1185">Reference proteome</keyword>
<feature type="binding site" evidence="2">
    <location>
        <position position="131"/>
    </location>
    <ligand>
        <name>ATP</name>
        <dbReference type="ChEBI" id="CHEBI:30616"/>
    </ligand>
</feature>
<dbReference type="OMA" id="YLENGMH"/>
<dbReference type="Gene3D" id="3.30.200.20">
    <property type="entry name" value="Phosphorylase Kinase, domain 1"/>
    <property type="match status" value="1"/>
</dbReference>
<dbReference type="Gene3D" id="1.10.510.10">
    <property type="entry name" value="Transferase(Phosphotransferase) domain 1"/>
    <property type="match status" value="1"/>
</dbReference>
<dbReference type="PROSITE" id="PS00107">
    <property type="entry name" value="PROTEIN_KINASE_ATP"/>
    <property type="match status" value="1"/>
</dbReference>
<name>A0A0L0T2R3_ALLM3</name>
<organism evidence="6 7">
    <name type="scientific">Allomyces macrogynus (strain ATCC 38327)</name>
    <name type="common">Allomyces javanicus var. macrogynus</name>
    <dbReference type="NCBI Taxonomy" id="578462"/>
    <lineage>
        <taxon>Eukaryota</taxon>
        <taxon>Fungi</taxon>
        <taxon>Fungi incertae sedis</taxon>
        <taxon>Blastocladiomycota</taxon>
        <taxon>Blastocladiomycetes</taxon>
        <taxon>Blastocladiales</taxon>
        <taxon>Blastocladiaceae</taxon>
        <taxon>Allomyces</taxon>
    </lineage>
</organism>
<evidence type="ECO:0000313" key="7">
    <source>
        <dbReference type="Proteomes" id="UP000054350"/>
    </source>
</evidence>
<reference evidence="6 7" key="1">
    <citation type="submission" date="2009-11" db="EMBL/GenBank/DDBJ databases">
        <title>Annotation of Allomyces macrogynus ATCC 38327.</title>
        <authorList>
            <consortium name="The Broad Institute Genome Sequencing Platform"/>
            <person name="Russ C."/>
            <person name="Cuomo C."/>
            <person name="Burger G."/>
            <person name="Gray M.W."/>
            <person name="Holland P.W.H."/>
            <person name="King N."/>
            <person name="Lang F.B.F."/>
            <person name="Roger A.J."/>
            <person name="Ruiz-Trillo I."/>
            <person name="Young S.K."/>
            <person name="Zeng Q."/>
            <person name="Gargeya S."/>
            <person name="Fitzgerald M."/>
            <person name="Haas B."/>
            <person name="Abouelleil A."/>
            <person name="Alvarado L."/>
            <person name="Arachchi H.M."/>
            <person name="Berlin A."/>
            <person name="Chapman S.B."/>
            <person name="Gearin G."/>
            <person name="Goldberg J."/>
            <person name="Griggs A."/>
            <person name="Gujja S."/>
            <person name="Hansen M."/>
            <person name="Heiman D."/>
            <person name="Howarth C."/>
            <person name="Larimer J."/>
            <person name="Lui A."/>
            <person name="MacDonald P.J.P."/>
            <person name="McCowen C."/>
            <person name="Montmayeur A."/>
            <person name="Murphy C."/>
            <person name="Neiman D."/>
            <person name="Pearson M."/>
            <person name="Priest M."/>
            <person name="Roberts A."/>
            <person name="Saif S."/>
            <person name="Shea T."/>
            <person name="Sisk P."/>
            <person name="Stolte C."/>
            <person name="Sykes S."/>
            <person name="Wortman J."/>
            <person name="Nusbaum C."/>
            <person name="Birren B."/>
        </authorList>
    </citation>
    <scope>NUCLEOTIDE SEQUENCE [LARGE SCALE GENOMIC DNA]</scope>
    <source>
        <strain evidence="6 7">ATCC 38327</strain>
    </source>
</reference>
<dbReference type="Proteomes" id="UP000054350">
    <property type="component" value="Unassembled WGS sequence"/>
</dbReference>
<dbReference type="GO" id="GO:0043539">
    <property type="term" value="F:protein serine/threonine kinase activator activity"/>
    <property type="evidence" value="ECO:0007669"/>
    <property type="project" value="InterPro"/>
</dbReference>
<dbReference type="InterPro" id="IPR011009">
    <property type="entry name" value="Kinase-like_dom_sf"/>
</dbReference>
<proteinExistence type="inferred from homology"/>
<dbReference type="CDD" id="cd14686">
    <property type="entry name" value="bZIP"/>
    <property type="match status" value="1"/>
</dbReference>
<feature type="region of interest" description="Disordered" evidence="4">
    <location>
        <begin position="750"/>
        <end position="779"/>
    </location>
</feature>
<evidence type="ECO:0000256" key="2">
    <source>
        <dbReference type="PROSITE-ProRule" id="PRU10141"/>
    </source>
</evidence>
<keyword evidence="2" id="KW-0067">ATP-binding</keyword>
<dbReference type="STRING" id="578462.A0A0L0T2R3"/>
<dbReference type="SUPFAM" id="SSF56112">
    <property type="entry name" value="Protein kinase-like (PK-like)"/>
    <property type="match status" value="1"/>
</dbReference>
<evidence type="ECO:0000259" key="5">
    <source>
        <dbReference type="PROSITE" id="PS50011"/>
    </source>
</evidence>